<feature type="transmembrane region" description="Helical" evidence="6">
    <location>
        <begin position="126"/>
        <end position="147"/>
    </location>
</feature>
<feature type="transmembrane region" description="Helical" evidence="6">
    <location>
        <begin position="83"/>
        <end position="106"/>
    </location>
</feature>
<comment type="subcellular location">
    <subcellularLocation>
        <location evidence="1">Membrane</location>
        <topology evidence="1">Multi-pass membrane protein</topology>
    </subcellularLocation>
</comment>
<dbReference type="GeneID" id="111814182"/>
<proteinExistence type="inferred from homology"/>
<dbReference type="PANTHER" id="PTHR23320:SF130">
    <property type="entry name" value="TRANSMEMBRANE PROTEIN 212"/>
    <property type="match status" value="1"/>
</dbReference>
<evidence type="ECO:0000256" key="2">
    <source>
        <dbReference type="ARBA" id="ARBA00009565"/>
    </source>
</evidence>
<dbReference type="RefSeq" id="XP_023562837.1">
    <property type="nucleotide sequence ID" value="XM_023707069.1"/>
</dbReference>
<gene>
    <name evidence="8 9" type="primary">LOC111814182</name>
</gene>
<comment type="similarity">
    <text evidence="2">Belongs to the MS4A family.</text>
</comment>
<dbReference type="InterPro" id="IPR007237">
    <property type="entry name" value="CD20-like"/>
</dbReference>
<dbReference type="PANTHER" id="PTHR23320">
    <property type="entry name" value="MEMBRANE-SPANNING 4-DOMAINS SUBFAMILY A MS4A -RELATED"/>
    <property type="match status" value="1"/>
</dbReference>
<evidence type="ECO:0000256" key="5">
    <source>
        <dbReference type="ARBA" id="ARBA00023136"/>
    </source>
</evidence>
<keyword evidence="3 6" id="KW-0812">Transmembrane</keyword>
<organism evidence="7 9">
    <name type="scientific">Octodon degus</name>
    <name type="common">Degu</name>
    <name type="synonym">Sciurus degus</name>
    <dbReference type="NCBI Taxonomy" id="10160"/>
    <lineage>
        <taxon>Eukaryota</taxon>
        <taxon>Metazoa</taxon>
        <taxon>Chordata</taxon>
        <taxon>Craniata</taxon>
        <taxon>Vertebrata</taxon>
        <taxon>Euteleostomi</taxon>
        <taxon>Mammalia</taxon>
        <taxon>Eutheria</taxon>
        <taxon>Euarchontoglires</taxon>
        <taxon>Glires</taxon>
        <taxon>Rodentia</taxon>
        <taxon>Hystricomorpha</taxon>
        <taxon>Octodontidae</taxon>
        <taxon>Octodon</taxon>
    </lineage>
</organism>
<feature type="transmembrane region" description="Helical" evidence="6">
    <location>
        <begin position="20"/>
        <end position="38"/>
    </location>
</feature>
<dbReference type="InterPro" id="IPR030417">
    <property type="entry name" value="MS4A"/>
</dbReference>
<evidence type="ECO:0000256" key="1">
    <source>
        <dbReference type="ARBA" id="ARBA00004141"/>
    </source>
</evidence>
<keyword evidence="4 6" id="KW-1133">Transmembrane helix</keyword>
<name>A0A6P6DT14_OCTDE</name>
<reference evidence="8 9" key="1">
    <citation type="submission" date="2025-04" db="UniProtKB">
        <authorList>
            <consortium name="RefSeq"/>
        </authorList>
    </citation>
    <scope>IDENTIFICATION</scope>
</reference>
<evidence type="ECO:0000313" key="7">
    <source>
        <dbReference type="Proteomes" id="UP000515203"/>
    </source>
</evidence>
<dbReference type="RefSeq" id="XP_023562838.1">
    <property type="nucleotide sequence ID" value="XM_023707070.1"/>
</dbReference>
<evidence type="ECO:0000256" key="4">
    <source>
        <dbReference type="ARBA" id="ARBA00022989"/>
    </source>
</evidence>
<dbReference type="AlphaFoldDB" id="A0A6P6DT14"/>
<evidence type="ECO:0000313" key="8">
    <source>
        <dbReference type="RefSeq" id="XP_023562837.1"/>
    </source>
</evidence>
<sequence length="184" mass="20705">MPRRYNIREETKALGASQIMISLFHCALGTFWGFLMQLEEDSTSVGPKPLIVVIAYSFASAFFFMTSGSSSVIQKVPSRSHRLILAIVLNILSILVAIAGLMILGFEFVMFEEKSEEYTWSNMAGMMLIHYLILSTVAELVLTCMVIHWMRRAFHHEVVPEKFSRSTLPEASVSESLTSESSKE</sequence>
<feature type="transmembrane region" description="Helical" evidence="6">
    <location>
        <begin position="50"/>
        <end position="71"/>
    </location>
</feature>
<evidence type="ECO:0000313" key="9">
    <source>
        <dbReference type="RefSeq" id="XP_023562838.1"/>
    </source>
</evidence>
<dbReference type="OrthoDB" id="10071849at2759"/>
<dbReference type="Pfam" id="PF04103">
    <property type="entry name" value="CD20"/>
    <property type="match status" value="1"/>
</dbReference>
<protein>
    <submittedName>
        <fullName evidence="8 9">B-lymphocyte antigen CD20-like isoform X1</fullName>
    </submittedName>
</protein>
<dbReference type="Proteomes" id="UP000515203">
    <property type="component" value="Unplaced"/>
</dbReference>
<keyword evidence="7" id="KW-1185">Reference proteome</keyword>
<evidence type="ECO:0000256" key="3">
    <source>
        <dbReference type="ARBA" id="ARBA00022692"/>
    </source>
</evidence>
<accession>A0A6P6DT14</accession>
<dbReference type="GO" id="GO:0016020">
    <property type="term" value="C:membrane"/>
    <property type="evidence" value="ECO:0007669"/>
    <property type="project" value="UniProtKB-SubCell"/>
</dbReference>
<keyword evidence="5 6" id="KW-0472">Membrane</keyword>
<evidence type="ECO:0000256" key="6">
    <source>
        <dbReference type="SAM" id="Phobius"/>
    </source>
</evidence>